<dbReference type="Proteomes" id="UP001218218">
    <property type="component" value="Unassembled WGS sequence"/>
</dbReference>
<organism evidence="1 2">
    <name type="scientific">Mycena albidolilacea</name>
    <dbReference type="NCBI Taxonomy" id="1033008"/>
    <lineage>
        <taxon>Eukaryota</taxon>
        <taxon>Fungi</taxon>
        <taxon>Dikarya</taxon>
        <taxon>Basidiomycota</taxon>
        <taxon>Agaricomycotina</taxon>
        <taxon>Agaricomycetes</taxon>
        <taxon>Agaricomycetidae</taxon>
        <taxon>Agaricales</taxon>
        <taxon>Marasmiineae</taxon>
        <taxon>Mycenaceae</taxon>
        <taxon>Mycena</taxon>
    </lineage>
</organism>
<reference evidence="1" key="1">
    <citation type="submission" date="2023-03" db="EMBL/GenBank/DDBJ databases">
        <title>Massive genome expansion in bonnet fungi (Mycena s.s.) driven by repeated elements and novel gene families across ecological guilds.</title>
        <authorList>
            <consortium name="Lawrence Berkeley National Laboratory"/>
            <person name="Harder C.B."/>
            <person name="Miyauchi S."/>
            <person name="Viragh M."/>
            <person name="Kuo A."/>
            <person name="Thoen E."/>
            <person name="Andreopoulos B."/>
            <person name="Lu D."/>
            <person name="Skrede I."/>
            <person name="Drula E."/>
            <person name="Henrissat B."/>
            <person name="Morin E."/>
            <person name="Kohler A."/>
            <person name="Barry K."/>
            <person name="LaButti K."/>
            <person name="Morin E."/>
            <person name="Salamov A."/>
            <person name="Lipzen A."/>
            <person name="Mereny Z."/>
            <person name="Hegedus B."/>
            <person name="Baldrian P."/>
            <person name="Stursova M."/>
            <person name="Weitz H."/>
            <person name="Taylor A."/>
            <person name="Grigoriev I.V."/>
            <person name="Nagy L.G."/>
            <person name="Martin F."/>
            <person name="Kauserud H."/>
        </authorList>
    </citation>
    <scope>NUCLEOTIDE SEQUENCE</scope>
    <source>
        <strain evidence="1">CBHHK002</strain>
    </source>
</reference>
<evidence type="ECO:0000313" key="2">
    <source>
        <dbReference type="Proteomes" id="UP001218218"/>
    </source>
</evidence>
<proteinExistence type="predicted"/>
<dbReference type="EMBL" id="JARIHO010000105">
    <property type="protein sequence ID" value="KAJ7303554.1"/>
    <property type="molecule type" value="Genomic_DNA"/>
</dbReference>
<keyword evidence="2" id="KW-1185">Reference proteome</keyword>
<accession>A0AAD6Z196</accession>
<comment type="caution">
    <text evidence="1">The sequence shown here is derived from an EMBL/GenBank/DDBJ whole genome shotgun (WGS) entry which is preliminary data.</text>
</comment>
<sequence>MPKNSAYQKEALAAAKNYVTETGVVALVDSLDPTTCEATALVAAVAAMRPALLTLDDVINFAINVTSKDSAAGLAWRKLHSKAFRAKKEAKILSGVSSHCEKRDFIHALGLNTKPRSIEDFIANNPGDGSPGSFLHPRIVYRERTGEIKRGKVLADTKCRPEADVVVDEDAGYYVVQPDESVIFLNKENKVELASLRGILHDTPISKDLYGWLEAVITTACSERRDVRPNHDGTMVQVGWNAGPRHARVFGLAKSYTKTLDSQTAIDHDQDTITAMTLTWGVAKTFLPTETIAAVTDAVGETGLPKLATWNVAEGPGYRLSIGGILYEFPLYDRAPCEGLFTQNYASPSHRDPSHAPYTFSWTVAREPDSRYLPHPDPLPTHTLRTRGYGPPLVAENPKQWPAYGGGNFIDTSLKVKVIQAPGTLLAHRPEFMHGTSRLCGTRVCGMTIPFTLRIKEQFDQMVALGTHVMESSDGDNTR</sequence>
<protein>
    <submittedName>
        <fullName evidence="1">Uncharacterized protein</fullName>
    </submittedName>
</protein>
<name>A0AAD6Z196_9AGAR</name>
<gene>
    <name evidence="1" type="ORF">DFH08DRAFT_986419</name>
</gene>
<evidence type="ECO:0000313" key="1">
    <source>
        <dbReference type="EMBL" id="KAJ7303554.1"/>
    </source>
</evidence>
<dbReference type="AlphaFoldDB" id="A0AAD6Z196"/>